<evidence type="ECO:0000313" key="3">
    <source>
        <dbReference type="Proteomes" id="UP001303046"/>
    </source>
</evidence>
<gene>
    <name evidence="2" type="primary">Necator_chrII.g6122</name>
    <name evidence="2" type="ORF">RB195_018329</name>
</gene>
<comment type="caution">
    <text evidence="2">The sequence shown here is derived from an EMBL/GenBank/DDBJ whole genome shotgun (WGS) entry which is preliminary data.</text>
</comment>
<feature type="compositionally biased region" description="Polar residues" evidence="1">
    <location>
        <begin position="32"/>
        <end position="46"/>
    </location>
</feature>
<dbReference type="PANTHER" id="PTHR46060:SF3">
    <property type="entry name" value="PROTEIN GVQW3"/>
    <property type="match status" value="1"/>
</dbReference>
<dbReference type="EMBL" id="JAVFWL010000002">
    <property type="protein sequence ID" value="KAK6735066.1"/>
    <property type="molecule type" value="Genomic_DNA"/>
</dbReference>
<keyword evidence="3" id="KW-1185">Reference proteome</keyword>
<dbReference type="InterPro" id="IPR036397">
    <property type="entry name" value="RNaseH_sf"/>
</dbReference>
<organism evidence="2 3">
    <name type="scientific">Necator americanus</name>
    <name type="common">Human hookworm</name>
    <dbReference type="NCBI Taxonomy" id="51031"/>
    <lineage>
        <taxon>Eukaryota</taxon>
        <taxon>Metazoa</taxon>
        <taxon>Ecdysozoa</taxon>
        <taxon>Nematoda</taxon>
        <taxon>Chromadorea</taxon>
        <taxon>Rhabditida</taxon>
        <taxon>Rhabditina</taxon>
        <taxon>Rhabditomorpha</taxon>
        <taxon>Strongyloidea</taxon>
        <taxon>Ancylostomatidae</taxon>
        <taxon>Bunostominae</taxon>
        <taxon>Necator</taxon>
    </lineage>
</organism>
<dbReference type="InterPro" id="IPR052709">
    <property type="entry name" value="Transposase-MT_Hybrid"/>
</dbReference>
<proteinExistence type="predicted"/>
<reference evidence="2 3" key="1">
    <citation type="submission" date="2023-08" db="EMBL/GenBank/DDBJ databases">
        <title>A Necator americanus chromosomal reference genome.</title>
        <authorList>
            <person name="Ilik V."/>
            <person name="Petrzelkova K.J."/>
            <person name="Pardy F."/>
            <person name="Fuh T."/>
            <person name="Niatou-Singa F.S."/>
            <person name="Gouil Q."/>
            <person name="Baker L."/>
            <person name="Ritchie M.E."/>
            <person name="Jex A.R."/>
            <person name="Gazzola D."/>
            <person name="Li H."/>
            <person name="Toshio Fujiwara R."/>
            <person name="Zhan B."/>
            <person name="Aroian R.V."/>
            <person name="Pafco B."/>
            <person name="Schwarz E.M."/>
        </authorList>
    </citation>
    <scope>NUCLEOTIDE SEQUENCE [LARGE SCALE GENOMIC DNA]</scope>
    <source>
        <strain evidence="2 3">Aroian</strain>
        <tissue evidence="2">Whole animal</tissue>
    </source>
</reference>
<dbReference type="PANTHER" id="PTHR46060">
    <property type="entry name" value="MARINER MOS1 TRANSPOSASE-LIKE PROTEIN"/>
    <property type="match status" value="1"/>
</dbReference>
<accession>A0ABR1C989</accession>
<dbReference type="Gene3D" id="3.30.420.10">
    <property type="entry name" value="Ribonuclease H-like superfamily/Ribonuclease H"/>
    <property type="match status" value="1"/>
</dbReference>
<dbReference type="Proteomes" id="UP001303046">
    <property type="component" value="Unassembled WGS sequence"/>
</dbReference>
<evidence type="ECO:0000313" key="2">
    <source>
        <dbReference type="EMBL" id="KAK6735066.1"/>
    </source>
</evidence>
<protein>
    <submittedName>
        <fullName evidence="2">Uncharacterized protein</fullName>
    </submittedName>
</protein>
<name>A0ABR1C989_NECAM</name>
<evidence type="ECO:0000256" key="1">
    <source>
        <dbReference type="SAM" id="MobiDB-lite"/>
    </source>
</evidence>
<feature type="region of interest" description="Disordered" evidence="1">
    <location>
        <begin position="32"/>
        <end position="62"/>
    </location>
</feature>
<sequence length="176" mass="20291">MVTVWRCAAGVTRFMKLGETITAEEYCKELNGGQNAKETPTSSAGVSEQRRPGSPTRQCPAAHSKATVLKLNELDYRTLPRPLYSSDLADYHFFQHLDSYLRGKLFQNQADAENYFEKFMDSKSSDFRQRVQATLYLVGKDAWRLERFSYRLEKLILGRIIAFRSECLKMRIFAPT</sequence>